<feature type="region of interest" description="Disordered" evidence="4">
    <location>
        <begin position="1"/>
        <end position="29"/>
    </location>
</feature>
<feature type="region of interest" description="Disordered" evidence="4">
    <location>
        <begin position="438"/>
        <end position="493"/>
    </location>
</feature>
<evidence type="ECO:0000256" key="2">
    <source>
        <dbReference type="ARBA" id="ARBA00022801"/>
    </source>
</evidence>
<feature type="region of interest" description="Disordered" evidence="4">
    <location>
        <begin position="329"/>
        <end position="351"/>
    </location>
</feature>
<dbReference type="GO" id="GO:0000175">
    <property type="term" value="F:3'-5'-RNA exonuclease activity"/>
    <property type="evidence" value="ECO:0007669"/>
    <property type="project" value="TreeGrafter"/>
</dbReference>
<feature type="domain" description="Endonuclease/exonuclease/phosphatase" evidence="5">
    <location>
        <begin position="687"/>
        <end position="1002"/>
    </location>
</feature>
<proteinExistence type="inferred from homology"/>
<sequence>MQSQQEDTLGAEGTKRYGHRRTPTLGKAMPVTSLLLHFAPPTMSSMRNSYMSDGRTPDEERPPLFFQLEPNSNSSKTYDHHAADKDNRNDEAHSSSDELNLEKEYDLLVSECSSNGDDGSDNEHAVSIVGNSVFYTPCMTCTDSAPGDMGARATAINEMCRRLCTDECRLRLSLAGLEPPSAVALKSQETLAEYVKETCLQQRPQLQHTHSVDTVCANSMDEQKVGGVDEVDRVAAVVERSITLPNQLVTSATIAETPTNSMRPPSCIAIQRKKFLTDILTANTNDTDSDSSFVDEIKEKAGNDTNKFIQFVNNLSKPARDLADGTATIKPDDERYDGGPTHCHNDKPTTGPVVDQHEMAMLKDFREKFAIAEALAKTSAMTSTVQMKQRLAARQLEITNANANAAKAAAAAALASNVTAHAFDAEAVANKDGCVSLTKKQKAKQEKHRHRRRGEQHKKRQQQSQQKGVPPANFAPAHNAFTHSNNNNNNVFHSIDVNSRIDNNNDKDNNYHVVCAERRSDDTANVYNEGDERDHDDDDDENGSDSDCNCDCDCDSDNDDDFGIVDADNVATRKQQQQQENIVNDYEPPRDLLLYLVRMGSFNSAPKINNVDSQDDSLEIPKGLNTTELLKHVKHLRGIHQPQLLSRYFIKPSLTSDVTDGLRSLKLNTVAKDYSVASTLPNHIRVLQWNILSQTLGQNNDGFVRCPEEALTWENRKFLIVQEILQYNPDIICLQEVDHFKFLQTILGTQNYEGIFFPKPDSPCLYIEENNGPDGCAIFFRRDKFELKNFDTRILEVWRVQSNQVAIVVNLAVKSTGKEFCVCTTHLKARHGSLLSKLRNEQGRDLLHFVKQFCGEKPVLICGDFNAEPTEPVYATVLSGKQLQLASAYADIKAERDECNNDSAEEHKANIDSSDDAQTRSAEEEEADAEHVQLCDDKVIKSIQCEPPYTTWKIREDGEECHTIDYVFYTPEQFKVRNCLEFPRDDEVGKNRTPSFQYPSDHFSLVCDFELLDKQ</sequence>
<dbReference type="InParanoid" id="A0A6I9VEG7"/>
<feature type="region of interest" description="Disordered" evidence="4">
    <location>
        <begin position="514"/>
        <end position="547"/>
    </location>
</feature>
<dbReference type="GO" id="GO:0006139">
    <property type="term" value="P:nucleobase-containing compound metabolic process"/>
    <property type="evidence" value="ECO:0007669"/>
    <property type="project" value="UniProtKB-ARBA"/>
</dbReference>
<feature type="compositionally biased region" description="Low complexity" evidence="4">
    <location>
        <begin position="462"/>
        <end position="490"/>
    </location>
</feature>
<evidence type="ECO:0000313" key="6">
    <source>
        <dbReference type="Proteomes" id="UP001652620"/>
    </source>
</evidence>
<dbReference type="InterPro" id="IPR050410">
    <property type="entry name" value="CCR4/nocturin_mRNA_transcr"/>
</dbReference>
<dbReference type="FunCoup" id="A0A6I9VEG7">
    <property type="interactions" value="127"/>
</dbReference>
<feature type="region of interest" description="Disordered" evidence="4">
    <location>
        <begin position="43"/>
        <end position="99"/>
    </location>
</feature>
<feature type="compositionally biased region" description="Basic and acidic residues" evidence="4">
    <location>
        <begin position="330"/>
        <end position="347"/>
    </location>
</feature>
<feature type="compositionally biased region" description="Acidic residues" evidence="4">
    <location>
        <begin position="529"/>
        <end position="547"/>
    </location>
</feature>
<feature type="region of interest" description="Disordered" evidence="4">
    <location>
        <begin position="899"/>
        <end position="928"/>
    </location>
</feature>
<keyword evidence="2" id="KW-0378">Hydrolase</keyword>
<organism evidence="6 7">
    <name type="scientific">Bactrocera dorsalis</name>
    <name type="common">Oriental fruit fly</name>
    <name type="synonym">Dacus dorsalis</name>
    <dbReference type="NCBI Taxonomy" id="27457"/>
    <lineage>
        <taxon>Eukaryota</taxon>
        <taxon>Metazoa</taxon>
        <taxon>Ecdysozoa</taxon>
        <taxon>Arthropoda</taxon>
        <taxon>Hexapoda</taxon>
        <taxon>Insecta</taxon>
        <taxon>Pterygota</taxon>
        <taxon>Neoptera</taxon>
        <taxon>Endopterygota</taxon>
        <taxon>Diptera</taxon>
        <taxon>Brachycera</taxon>
        <taxon>Muscomorpha</taxon>
        <taxon>Tephritoidea</taxon>
        <taxon>Tephritidae</taxon>
        <taxon>Bactrocera</taxon>
        <taxon>Bactrocera</taxon>
    </lineage>
</organism>
<dbReference type="AlphaFoldDB" id="A0A6I9VEG7"/>
<dbReference type="OrthoDB" id="276515at2759"/>
<dbReference type="KEGG" id="bdr:105225034"/>
<dbReference type="Gene3D" id="3.60.10.10">
    <property type="entry name" value="Endonuclease/exonuclease/phosphatase"/>
    <property type="match status" value="1"/>
</dbReference>
<dbReference type="PANTHER" id="PTHR12121:SF45">
    <property type="entry name" value="NOCTURNIN"/>
    <property type="match status" value="1"/>
</dbReference>
<comment type="similarity">
    <text evidence="1">Belongs to the CCR4/nocturin family.</text>
</comment>
<evidence type="ECO:0000313" key="7">
    <source>
        <dbReference type="RefSeq" id="XP_011201640.2"/>
    </source>
</evidence>
<dbReference type="InterPro" id="IPR036691">
    <property type="entry name" value="Endo/exonu/phosph_ase_sf"/>
</dbReference>
<reference evidence="7" key="1">
    <citation type="submission" date="2025-08" db="UniProtKB">
        <authorList>
            <consortium name="RefSeq"/>
        </authorList>
    </citation>
    <scope>IDENTIFICATION</scope>
    <source>
        <tissue evidence="7">Adult</tissue>
    </source>
</reference>
<evidence type="ECO:0000256" key="3">
    <source>
        <dbReference type="ARBA" id="ARBA00023807"/>
    </source>
</evidence>
<gene>
    <name evidence="7" type="primary">LOC105225034</name>
</gene>
<dbReference type="SUPFAM" id="SSF56219">
    <property type="entry name" value="DNase I-like"/>
    <property type="match status" value="1"/>
</dbReference>
<evidence type="ECO:0000256" key="1">
    <source>
        <dbReference type="ARBA" id="ARBA00010774"/>
    </source>
</evidence>
<dbReference type="Pfam" id="PF03372">
    <property type="entry name" value="Exo_endo_phos"/>
    <property type="match status" value="1"/>
</dbReference>
<keyword evidence="6" id="KW-1185">Reference proteome</keyword>
<dbReference type="PANTHER" id="PTHR12121">
    <property type="entry name" value="CARBON CATABOLITE REPRESSOR PROTEIN 4"/>
    <property type="match status" value="1"/>
</dbReference>
<feature type="compositionally biased region" description="Basic and acidic residues" evidence="4">
    <location>
        <begin position="77"/>
        <end position="99"/>
    </location>
</feature>
<evidence type="ECO:0000256" key="4">
    <source>
        <dbReference type="SAM" id="MobiDB-lite"/>
    </source>
</evidence>
<accession>A0A6I9VEG7</accession>
<feature type="compositionally biased region" description="Basic and acidic residues" evidence="4">
    <location>
        <begin position="899"/>
        <end position="910"/>
    </location>
</feature>
<feature type="compositionally biased region" description="Basic residues" evidence="4">
    <location>
        <begin position="439"/>
        <end position="461"/>
    </location>
</feature>
<dbReference type="InterPro" id="IPR005135">
    <property type="entry name" value="Endo/exonuclease/phosphatase"/>
</dbReference>
<evidence type="ECO:0000259" key="5">
    <source>
        <dbReference type="Pfam" id="PF03372"/>
    </source>
</evidence>
<name>A0A6I9VEG7_BACDO</name>
<dbReference type="RefSeq" id="XP_011201640.2">
    <property type="nucleotide sequence ID" value="XM_011203338.4"/>
</dbReference>
<dbReference type="GeneID" id="105225034"/>
<dbReference type="Proteomes" id="UP001652620">
    <property type="component" value="Chromosome 5"/>
</dbReference>
<protein>
    <recommendedName>
        <fullName evidence="3">Nocturnin</fullName>
    </recommendedName>
</protein>